<evidence type="ECO:0000256" key="1">
    <source>
        <dbReference type="SAM" id="SignalP"/>
    </source>
</evidence>
<dbReference type="Proteomes" id="UP001595583">
    <property type="component" value="Unassembled WGS sequence"/>
</dbReference>
<protein>
    <submittedName>
        <fullName evidence="2">Copper chaperone PCu(A)C</fullName>
    </submittedName>
</protein>
<reference evidence="3" key="1">
    <citation type="journal article" date="2019" name="Int. J. Syst. Evol. Microbiol.">
        <title>The Global Catalogue of Microorganisms (GCM) 10K type strain sequencing project: providing services to taxonomists for standard genome sequencing and annotation.</title>
        <authorList>
            <consortium name="The Broad Institute Genomics Platform"/>
            <consortium name="The Broad Institute Genome Sequencing Center for Infectious Disease"/>
            <person name="Wu L."/>
            <person name="Ma J."/>
        </authorList>
    </citation>
    <scope>NUCLEOTIDE SEQUENCE [LARGE SCALE GENOMIC DNA]</scope>
    <source>
        <strain evidence="3">KCTC 52165</strain>
    </source>
</reference>
<dbReference type="InterPro" id="IPR036182">
    <property type="entry name" value="PCuAC_sf"/>
</dbReference>
<gene>
    <name evidence="2" type="ORF">ACFOHJ_06130</name>
</gene>
<keyword evidence="3" id="KW-1185">Reference proteome</keyword>
<proteinExistence type="predicted"/>
<dbReference type="RefSeq" id="WP_378219551.1">
    <property type="nucleotide sequence ID" value="NZ_JBHRTK010000006.1"/>
</dbReference>
<dbReference type="SUPFAM" id="SSF110087">
    <property type="entry name" value="DR1885-like metal-binding protein"/>
    <property type="match status" value="1"/>
</dbReference>
<dbReference type="Pfam" id="PF04314">
    <property type="entry name" value="PCuAC"/>
    <property type="match status" value="1"/>
</dbReference>
<dbReference type="EMBL" id="JBHRTK010000006">
    <property type="protein sequence ID" value="MFC3205785.1"/>
    <property type="molecule type" value="Genomic_DNA"/>
</dbReference>
<feature type="signal peptide" evidence="1">
    <location>
        <begin position="1"/>
        <end position="36"/>
    </location>
</feature>
<evidence type="ECO:0000313" key="2">
    <source>
        <dbReference type="EMBL" id="MFC3205785.1"/>
    </source>
</evidence>
<sequence length="175" mass="18261">MFHFSIPGASAVVSRKLCLAVLSAGFLAAAGQSVFAHEFKVGDLEIEHPWSRETPVGARVAGGYFTVKNNGASADRLVAVTSEVSAKAEVHQMAVSDGVMTMRRVEGGLEIPAGGTVALESGGYHLMFIDLKRQPRKGESFPATLTFEKAGSVTVDFAVEGLGESGADAHGSHAD</sequence>
<comment type="caution">
    <text evidence="2">The sequence shown here is derived from an EMBL/GenBank/DDBJ whole genome shotgun (WGS) entry which is preliminary data.</text>
</comment>
<feature type="chain" id="PRO_5047145453" evidence="1">
    <location>
        <begin position="37"/>
        <end position="175"/>
    </location>
</feature>
<dbReference type="PANTHER" id="PTHR36302:SF1">
    <property type="entry name" value="COPPER CHAPERONE PCU(A)C"/>
    <property type="match status" value="1"/>
</dbReference>
<evidence type="ECO:0000313" key="3">
    <source>
        <dbReference type="Proteomes" id="UP001595583"/>
    </source>
</evidence>
<dbReference type="Gene3D" id="2.60.40.1890">
    <property type="entry name" value="PCu(A)C copper chaperone"/>
    <property type="match status" value="1"/>
</dbReference>
<keyword evidence="1" id="KW-0732">Signal</keyword>
<organism evidence="2 3">
    <name type="scientific">Aquamicrobium soli</name>
    <dbReference type="NCBI Taxonomy" id="1811518"/>
    <lineage>
        <taxon>Bacteria</taxon>
        <taxon>Pseudomonadati</taxon>
        <taxon>Pseudomonadota</taxon>
        <taxon>Alphaproteobacteria</taxon>
        <taxon>Hyphomicrobiales</taxon>
        <taxon>Phyllobacteriaceae</taxon>
        <taxon>Aquamicrobium</taxon>
    </lineage>
</organism>
<dbReference type="InterPro" id="IPR058248">
    <property type="entry name" value="Lxx211020-like"/>
</dbReference>
<accession>A0ABV7K609</accession>
<name>A0ABV7K609_9HYPH</name>
<dbReference type="PANTHER" id="PTHR36302">
    <property type="entry name" value="BLR7088 PROTEIN"/>
    <property type="match status" value="1"/>
</dbReference>
<dbReference type="InterPro" id="IPR007410">
    <property type="entry name" value="LpqE-like"/>
</dbReference>